<evidence type="ECO:0000313" key="2">
    <source>
        <dbReference type="Proteomes" id="UP000681027"/>
    </source>
</evidence>
<dbReference type="Proteomes" id="UP000681027">
    <property type="component" value="Unassembled WGS sequence"/>
</dbReference>
<organism evidence="1 2">
    <name type="scientific">Cytobacillus citreus</name>
    <dbReference type="NCBI Taxonomy" id="2833586"/>
    <lineage>
        <taxon>Bacteria</taxon>
        <taxon>Bacillati</taxon>
        <taxon>Bacillota</taxon>
        <taxon>Bacilli</taxon>
        <taxon>Bacillales</taxon>
        <taxon>Bacillaceae</taxon>
        <taxon>Cytobacillus</taxon>
    </lineage>
</organism>
<proteinExistence type="predicted"/>
<accession>A0ABS5NML7</accession>
<keyword evidence="2" id="KW-1185">Reference proteome</keyword>
<protein>
    <submittedName>
        <fullName evidence="1">DUF3993 domain-containing protein</fullName>
    </submittedName>
</protein>
<comment type="caution">
    <text evidence="1">The sequence shown here is derived from an EMBL/GenBank/DDBJ whole genome shotgun (WGS) entry which is preliminary data.</text>
</comment>
<dbReference type="RefSeq" id="WP_213100517.1">
    <property type="nucleotide sequence ID" value="NZ_JAGYPM010000001.1"/>
</dbReference>
<name>A0ABS5NML7_9BACI</name>
<sequence length="214" mass="25543">MKKIVFRFLSYMVLISLIFPSKIMAESDFSNEKEVINFVQAAFQAQVELSEQPRTIKEINELLSPYLTKEYQKLFLNENLHSVDDRYITYGTDFPLFYIPFFSYSDKTKIVWDHEKIYVIEFFSENDEGPVSYDNHYEGVSLEKIDNSWKVSGIYNDDMPDQIIQQFNGIDQQKHAANISTKEYFLQKNFLSLPYIWGYSYLRLNPIFFIYFLY</sequence>
<dbReference type="Pfam" id="PF13158">
    <property type="entry name" value="DUF3993"/>
    <property type="match status" value="1"/>
</dbReference>
<evidence type="ECO:0000313" key="1">
    <source>
        <dbReference type="EMBL" id="MBS4189035.1"/>
    </source>
</evidence>
<gene>
    <name evidence="1" type="ORF">KHA94_02245</name>
</gene>
<dbReference type="EMBL" id="JAGYPM010000001">
    <property type="protein sequence ID" value="MBS4189035.1"/>
    <property type="molecule type" value="Genomic_DNA"/>
</dbReference>
<dbReference type="InterPro" id="IPR025056">
    <property type="entry name" value="DUF3993"/>
</dbReference>
<reference evidence="1 2" key="1">
    <citation type="submission" date="2021-05" db="EMBL/GenBank/DDBJ databases">
        <title>Novel Bacillus species.</title>
        <authorList>
            <person name="Liu G."/>
        </authorList>
    </citation>
    <scope>NUCLEOTIDE SEQUENCE [LARGE SCALE GENOMIC DNA]</scope>
    <source>
        <strain evidence="1 2">FJAT-49705</strain>
    </source>
</reference>